<evidence type="ECO:0000256" key="1">
    <source>
        <dbReference type="SAM" id="MobiDB-lite"/>
    </source>
</evidence>
<dbReference type="EMBL" id="JANPWB010000008">
    <property type="protein sequence ID" value="KAJ1159846.1"/>
    <property type="molecule type" value="Genomic_DNA"/>
</dbReference>
<comment type="caution">
    <text evidence="2">The sequence shown here is derived from an EMBL/GenBank/DDBJ whole genome shotgun (WGS) entry which is preliminary data.</text>
</comment>
<accession>A0AAV7S4B6</accession>
<keyword evidence="3" id="KW-1185">Reference proteome</keyword>
<feature type="compositionally biased region" description="Basic and acidic residues" evidence="1">
    <location>
        <begin position="192"/>
        <end position="201"/>
    </location>
</feature>
<proteinExistence type="predicted"/>
<feature type="compositionally biased region" description="Basic and acidic residues" evidence="1">
    <location>
        <begin position="125"/>
        <end position="182"/>
    </location>
</feature>
<organism evidence="2 3">
    <name type="scientific">Pleurodeles waltl</name>
    <name type="common">Iberian ribbed newt</name>
    <dbReference type="NCBI Taxonomy" id="8319"/>
    <lineage>
        <taxon>Eukaryota</taxon>
        <taxon>Metazoa</taxon>
        <taxon>Chordata</taxon>
        <taxon>Craniata</taxon>
        <taxon>Vertebrata</taxon>
        <taxon>Euteleostomi</taxon>
        <taxon>Amphibia</taxon>
        <taxon>Batrachia</taxon>
        <taxon>Caudata</taxon>
        <taxon>Salamandroidea</taxon>
        <taxon>Salamandridae</taxon>
        <taxon>Pleurodelinae</taxon>
        <taxon>Pleurodeles</taxon>
    </lineage>
</organism>
<dbReference type="AlphaFoldDB" id="A0AAV7S4B6"/>
<feature type="compositionally biased region" description="Basic and acidic residues" evidence="1">
    <location>
        <begin position="224"/>
        <end position="241"/>
    </location>
</feature>
<reference evidence="2" key="1">
    <citation type="journal article" date="2022" name="bioRxiv">
        <title>Sequencing and chromosome-scale assembly of the giantPleurodeles waltlgenome.</title>
        <authorList>
            <person name="Brown T."/>
            <person name="Elewa A."/>
            <person name="Iarovenko S."/>
            <person name="Subramanian E."/>
            <person name="Araus A.J."/>
            <person name="Petzold A."/>
            <person name="Susuki M."/>
            <person name="Suzuki K.-i.T."/>
            <person name="Hayashi T."/>
            <person name="Toyoda A."/>
            <person name="Oliveira C."/>
            <person name="Osipova E."/>
            <person name="Leigh N.D."/>
            <person name="Simon A."/>
            <person name="Yun M.H."/>
        </authorList>
    </citation>
    <scope>NUCLEOTIDE SEQUENCE</scope>
    <source>
        <strain evidence="2">20211129_DDA</strain>
        <tissue evidence="2">Liver</tissue>
    </source>
</reference>
<feature type="compositionally biased region" description="Polar residues" evidence="1">
    <location>
        <begin position="94"/>
        <end position="108"/>
    </location>
</feature>
<feature type="region of interest" description="Disordered" evidence="1">
    <location>
        <begin position="93"/>
        <end position="241"/>
    </location>
</feature>
<sequence>MDEFLAGRGSGDKVLIGLATLVTKRDIARNLETPSLLKLKQQHAGMDWCAEQEEPIYIAWGCSAKLSKDCTQEDAESAAPIGSLDLTKEYPWGTKQSQVSPPGSTLLPQVNEKKERTLPGGCGQLERDVERREKARWQTKNVEQRRKENKMLNGGRYEEIERKEVREPEKRKEEGKETKESPEEPVLPGEGPEARTHRDTSSHVPAGTCYSQVRSQGWHWIKRAQGEERNRDGGLREKEAL</sequence>
<evidence type="ECO:0000313" key="2">
    <source>
        <dbReference type="EMBL" id="KAJ1159846.1"/>
    </source>
</evidence>
<evidence type="ECO:0000313" key="3">
    <source>
        <dbReference type="Proteomes" id="UP001066276"/>
    </source>
</evidence>
<protein>
    <submittedName>
        <fullName evidence="2">Uncharacterized protein</fullName>
    </submittedName>
</protein>
<dbReference type="Proteomes" id="UP001066276">
    <property type="component" value="Chromosome 4_2"/>
</dbReference>
<gene>
    <name evidence="2" type="ORF">NDU88_000350</name>
</gene>
<name>A0AAV7S4B6_PLEWA</name>